<sequence>MVMPDQKLVSLLPLLRAGRIYPCFSMICTSQLTSLSQGISYSSLPGILKEWLQGQYRQARGLWGSNRGIDFRRNTIRVHQMQVRLRTIIRAPMLLPS</sequence>
<keyword evidence="2" id="KW-1185">Reference proteome</keyword>
<dbReference type="Proteomes" id="UP001412239">
    <property type="component" value="Unassembled WGS sequence"/>
</dbReference>
<evidence type="ECO:0000313" key="1">
    <source>
        <dbReference type="EMBL" id="CUS09019.1"/>
    </source>
</evidence>
<reference evidence="1" key="1">
    <citation type="submission" date="2015-10" db="EMBL/GenBank/DDBJ databases">
        <authorList>
            <person name="Regsiter A."/>
            <person name="william w."/>
        </authorList>
    </citation>
    <scope>NUCLEOTIDE SEQUENCE</scope>
    <source>
        <strain evidence="1">Montdore</strain>
    </source>
</reference>
<evidence type="ECO:0000313" key="2">
    <source>
        <dbReference type="Proteomes" id="UP001412239"/>
    </source>
</evidence>
<organism evidence="1 2">
    <name type="scientific">Tuber aestivum</name>
    <name type="common">summer truffle</name>
    <dbReference type="NCBI Taxonomy" id="59557"/>
    <lineage>
        <taxon>Eukaryota</taxon>
        <taxon>Fungi</taxon>
        <taxon>Dikarya</taxon>
        <taxon>Ascomycota</taxon>
        <taxon>Pezizomycotina</taxon>
        <taxon>Pezizomycetes</taxon>
        <taxon>Pezizales</taxon>
        <taxon>Tuberaceae</taxon>
        <taxon>Tuber</taxon>
    </lineage>
</organism>
<proteinExistence type="predicted"/>
<accession>A0A292PN93</accession>
<dbReference type="EMBL" id="LN891101">
    <property type="protein sequence ID" value="CUS09019.1"/>
    <property type="molecule type" value="Genomic_DNA"/>
</dbReference>
<dbReference type="AlphaFoldDB" id="A0A292PN93"/>
<gene>
    <name evidence="1" type="ORF">GSTUAT00006899001</name>
</gene>
<name>A0A292PN93_9PEZI</name>
<protein>
    <submittedName>
        <fullName evidence="1">Uncharacterized protein</fullName>
    </submittedName>
</protein>